<dbReference type="Gene3D" id="3.90.380.10">
    <property type="entry name" value="Naphthalene 1,2-dioxygenase Alpha Subunit, Chain A, domain 1"/>
    <property type="match status" value="1"/>
</dbReference>
<evidence type="ECO:0000256" key="2">
    <source>
        <dbReference type="ARBA" id="ARBA00022714"/>
    </source>
</evidence>
<dbReference type="CDD" id="cd03469">
    <property type="entry name" value="Rieske_RO_Alpha_N"/>
    <property type="match status" value="1"/>
</dbReference>
<proteinExistence type="predicted"/>
<dbReference type="PANTHER" id="PTHR43756">
    <property type="entry name" value="CHOLINE MONOOXYGENASE, CHLOROPLASTIC"/>
    <property type="match status" value="1"/>
</dbReference>
<dbReference type="InterPro" id="IPR017941">
    <property type="entry name" value="Rieske_2Fe-2S"/>
</dbReference>
<dbReference type="CDD" id="cd00680">
    <property type="entry name" value="RHO_alpha_C"/>
    <property type="match status" value="1"/>
</dbReference>
<dbReference type="Gene3D" id="2.102.10.10">
    <property type="entry name" value="Rieske [2Fe-2S] iron-sulphur domain"/>
    <property type="match status" value="1"/>
</dbReference>
<protein>
    <submittedName>
        <fullName evidence="8">(2Fe-2S)-binding protein</fullName>
    </submittedName>
</protein>
<evidence type="ECO:0000259" key="7">
    <source>
        <dbReference type="PROSITE" id="PS51296"/>
    </source>
</evidence>
<dbReference type="Pfam" id="PF00355">
    <property type="entry name" value="Rieske"/>
    <property type="match status" value="1"/>
</dbReference>
<dbReference type="Pfam" id="PF00848">
    <property type="entry name" value="Ring_hydroxyl_A"/>
    <property type="match status" value="1"/>
</dbReference>
<reference evidence="8 9" key="1">
    <citation type="journal article" date="2019" name="Emerg. Microbes Infect.">
        <title>Comprehensive subspecies identification of 175 nontuberculous mycobacteria species based on 7547 genomic profiles.</title>
        <authorList>
            <person name="Matsumoto Y."/>
            <person name="Kinjo T."/>
            <person name="Motooka D."/>
            <person name="Nabeya D."/>
            <person name="Jung N."/>
            <person name="Uechi K."/>
            <person name="Horii T."/>
            <person name="Iida T."/>
            <person name="Fujita J."/>
            <person name="Nakamura S."/>
        </authorList>
    </citation>
    <scope>NUCLEOTIDE SEQUENCE [LARGE SCALE GENOMIC DNA]</scope>
    <source>
        <strain evidence="8 9">JCM 6370</strain>
    </source>
</reference>
<dbReference type="SUPFAM" id="SSF55961">
    <property type="entry name" value="Bet v1-like"/>
    <property type="match status" value="1"/>
</dbReference>
<name>A0A7I7UDU5_MYCPV</name>
<evidence type="ECO:0000256" key="5">
    <source>
        <dbReference type="ARBA" id="ARBA00023004"/>
    </source>
</evidence>
<keyword evidence="4" id="KW-0560">Oxidoreductase</keyword>
<keyword evidence="9" id="KW-1185">Reference proteome</keyword>
<evidence type="ECO:0000313" key="8">
    <source>
        <dbReference type="EMBL" id="BBY79482.1"/>
    </source>
</evidence>
<evidence type="ECO:0000256" key="6">
    <source>
        <dbReference type="ARBA" id="ARBA00023014"/>
    </source>
</evidence>
<dbReference type="AlphaFoldDB" id="A0A7I7UDU5"/>
<dbReference type="GO" id="GO:0051537">
    <property type="term" value="F:2 iron, 2 sulfur cluster binding"/>
    <property type="evidence" value="ECO:0007669"/>
    <property type="project" value="UniProtKB-KW"/>
</dbReference>
<feature type="domain" description="Rieske" evidence="7">
    <location>
        <begin position="79"/>
        <end position="195"/>
    </location>
</feature>
<keyword evidence="6" id="KW-0411">Iron-sulfur</keyword>
<evidence type="ECO:0000256" key="3">
    <source>
        <dbReference type="ARBA" id="ARBA00022723"/>
    </source>
</evidence>
<comment type="cofactor">
    <cofactor evidence="1">
        <name>Fe cation</name>
        <dbReference type="ChEBI" id="CHEBI:24875"/>
    </cofactor>
</comment>
<dbReference type="SUPFAM" id="SSF50022">
    <property type="entry name" value="ISP domain"/>
    <property type="match status" value="1"/>
</dbReference>
<dbReference type="PANTHER" id="PTHR43756:SF5">
    <property type="entry name" value="CHOLINE MONOOXYGENASE, CHLOROPLASTIC"/>
    <property type="match status" value="1"/>
</dbReference>
<dbReference type="InterPro" id="IPR015879">
    <property type="entry name" value="Ring_hydroxy_dOase_asu_C_dom"/>
</dbReference>
<dbReference type="GO" id="GO:0005506">
    <property type="term" value="F:iron ion binding"/>
    <property type="evidence" value="ECO:0007669"/>
    <property type="project" value="InterPro"/>
</dbReference>
<sequence length="457" mass="52296">MQCRVFQKCNRVLRFYTYFGGPRTVSVAGMSHDSLVTKPATGHWTDAYPELGRGPVSLEDCVSEEFYDKEREHIFRKTWLYVGRVERVPKPGSYFTRELRFLNTSIIVVRGKDGVIRAFHNICPHRGNKMLWEDDPFQEVEGRAPLLYCRFHGWRYNLDGSLHSTTRKDLLLDFDADSCRVPAVQCEVWEGFIFINLNPHNTEPLRDFLGELAHGIEGYPFDGPHQVYKFTAELQCNWKIFLDGFAESYHGPYLHASSFGTLTAEAKEALDKPNPFTDALAYQLKGPHRMFSFSGEPSQKTPYSKPIECVFEASAAGPWNKRTDRGPMPPGLNPTRSEKYGFDSFQFFPNFVLIFGASGFTVHTHWPTGPHSHIFETEMYYQPPKTHKERLGQELTVTFLNDIILEDASPSEGLQAMLNSGVLTHFTMNDEEILLRHFHKVVADYVKTGEEQKAGSR</sequence>
<dbReference type="PRINTS" id="PR00090">
    <property type="entry name" value="RNGDIOXGNASE"/>
</dbReference>
<dbReference type="Proteomes" id="UP000467252">
    <property type="component" value="Chromosome"/>
</dbReference>
<keyword evidence="2" id="KW-0001">2Fe-2S</keyword>
<dbReference type="GO" id="GO:0016705">
    <property type="term" value="F:oxidoreductase activity, acting on paired donors, with incorporation or reduction of molecular oxygen"/>
    <property type="evidence" value="ECO:0007669"/>
    <property type="project" value="UniProtKB-ARBA"/>
</dbReference>
<keyword evidence="5" id="KW-0408">Iron</keyword>
<dbReference type="GO" id="GO:0004497">
    <property type="term" value="F:monooxygenase activity"/>
    <property type="evidence" value="ECO:0007669"/>
    <property type="project" value="UniProtKB-ARBA"/>
</dbReference>
<dbReference type="InterPro" id="IPR036922">
    <property type="entry name" value="Rieske_2Fe-2S_sf"/>
</dbReference>
<keyword evidence="3" id="KW-0479">Metal-binding</keyword>
<dbReference type="EMBL" id="AP022599">
    <property type="protein sequence ID" value="BBY79482.1"/>
    <property type="molecule type" value="Genomic_DNA"/>
</dbReference>
<evidence type="ECO:0000256" key="1">
    <source>
        <dbReference type="ARBA" id="ARBA00001962"/>
    </source>
</evidence>
<dbReference type="PROSITE" id="PS51296">
    <property type="entry name" value="RIESKE"/>
    <property type="match status" value="1"/>
</dbReference>
<evidence type="ECO:0000256" key="4">
    <source>
        <dbReference type="ARBA" id="ARBA00023002"/>
    </source>
</evidence>
<dbReference type="InterPro" id="IPR001663">
    <property type="entry name" value="Rng_hydr_dOase-A"/>
</dbReference>
<evidence type="ECO:0000313" key="9">
    <source>
        <dbReference type="Proteomes" id="UP000467252"/>
    </source>
</evidence>
<organism evidence="8 9">
    <name type="scientific">Mycolicibacterium pulveris</name>
    <name type="common">Mycobacterium pulveris</name>
    <dbReference type="NCBI Taxonomy" id="36813"/>
    <lineage>
        <taxon>Bacteria</taxon>
        <taxon>Bacillati</taxon>
        <taxon>Actinomycetota</taxon>
        <taxon>Actinomycetes</taxon>
        <taxon>Mycobacteriales</taxon>
        <taxon>Mycobacteriaceae</taxon>
        <taxon>Mycolicibacterium</taxon>
    </lineage>
</organism>
<gene>
    <name evidence="8" type="ORF">MPUL_06400</name>
</gene>
<accession>A0A7I7UDU5</accession>